<protein>
    <submittedName>
        <fullName evidence="1">Uncharacterized protein</fullName>
    </submittedName>
</protein>
<dbReference type="EMBL" id="MHLO01000032">
    <property type="protein sequence ID" value="OGZ11560.1"/>
    <property type="molecule type" value="Genomic_DNA"/>
</dbReference>
<dbReference type="Proteomes" id="UP000178636">
    <property type="component" value="Unassembled WGS sequence"/>
</dbReference>
<organism evidence="1 2">
    <name type="scientific">Candidatus Lloydbacteria bacterium RIFCSPHIGHO2_02_FULL_54_17</name>
    <dbReference type="NCBI Taxonomy" id="1798664"/>
    <lineage>
        <taxon>Bacteria</taxon>
        <taxon>Candidatus Lloydiibacteriota</taxon>
    </lineage>
</organism>
<gene>
    <name evidence="1" type="ORF">A3C93_00975</name>
</gene>
<evidence type="ECO:0000313" key="1">
    <source>
        <dbReference type="EMBL" id="OGZ11560.1"/>
    </source>
</evidence>
<reference evidence="1 2" key="1">
    <citation type="journal article" date="2016" name="Nat. Commun.">
        <title>Thousands of microbial genomes shed light on interconnected biogeochemical processes in an aquifer system.</title>
        <authorList>
            <person name="Anantharaman K."/>
            <person name="Brown C.T."/>
            <person name="Hug L.A."/>
            <person name="Sharon I."/>
            <person name="Castelle C.J."/>
            <person name="Probst A.J."/>
            <person name="Thomas B.C."/>
            <person name="Singh A."/>
            <person name="Wilkins M.J."/>
            <person name="Karaoz U."/>
            <person name="Brodie E.L."/>
            <person name="Williams K.H."/>
            <person name="Hubbard S.S."/>
            <person name="Banfield J.F."/>
        </authorList>
    </citation>
    <scope>NUCLEOTIDE SEQUENCE [LARGE SCALE GENOMIC DNA]</scope>
</reference>
<accession>A0A1G2DFB1</accession>
<evidence type="ECO:0000313" key="2">
    <source>
        <dbReference type="Proteomes" id="UP000178636"/>
    </source>
</evidence>
<sequence>MIVKFIVTAGRIVFSDEHYASNLHSDVAEENGIPAEEVEGGGLADTVQRRIFGTSYGFGPYDPGVVARILDNWTIEAPSDYV</sequence>
<comment type="caution">
    <text evidence="1">The sequence shown here is derived from an EMBL/GenBank/DDBJ whole genome shotgun (WGS) entry which is preliminary data.</text>
</comment>
<dbReference type="AlphaFoldDB" id="A0A1G2DFB1"/>
<proteinExistence type="predicted"/>
<name>A0A1G2DFB1_9BACT</name>